<evidence type="ECO:0000256" key="1">
    <source>
        <dbReference type="SAM" id="Phobius"/>
    </source>
</evidence>
<reference evidence="2 3" key="1">
    <citation type="journal article" date="2015" name="Genome Announc.">
        <title>Expanding the biotechnology potential of lactobacilli through comparative genomics of 213 strains and associated genera.</title>
        <authorList>
            <person name="Sun Z."/>
            <person name="Harris H.M."/>
            <person name="McCann A."/>
            <person name="Guo C."/>
            <person name="Argimon S."/>
            <person name="Zhang W."/>
            <person name="Yang X."/>
            <person name="Jeffery I.B."/>
            <person name="Cooney J.C."/>
            <person name="Kagawa T.F."/>
            <person name="Liu W."/>
            <person name="Song Y."/>
            <person name="Salvetti E."/>
            <person name="Wrobel A."/>
            <person name="Rasinkangas P."/>
            <person name="Parkhill J."/>
            <person name="Rea M.C."/>
            <person name="O'Sullivan O."/>
            <person name="Ritari J."/>
            <person name="Douillard F.P."/>
            <person name="Paul Ross R."/>
            <person name="Yang R."/>
            <person name="Briner A.E."/>
            <person name="Felis G.E."/>
            <person name="de Vos W.M."/>
            <person name="Barrangou R."/>
            <person name="Klaenhammer T.R."/>
            <person name="Caufield P.W."/>
            <person name="Cui Y."/>
            <person name="Zhang H."/>
            <person name="O'Toole P.W."/>
        </authorList>
    </citation>
    <scope>NUCLEOTIDE SEQUENCE [LARGE SCALE GENOMIC DNA]</scope>
    <source>
        <strain evidence="2 3">DSM 15836</strain>
    </source>
</reference>
<keyword evidence="3" id="KW-1185">Reference proteome</keyword>
<feature type="transmembrane region" description="Helical" evidence="1">
    <location>
        <begin position="36"/>
        <end position="54"/>
    </location>
</feature>
<keyword evidence="1" id="KW-1133">Transmembrane helix</keyword>
<sequence length="414" mass="48677">MNNSGYTVKSSKFEFFLFSQKIVKGLWKMGRNRIKGVLILLLGIIISVFFFLMIQPTSSIRVSFVDQNNAKLRVKGKVYHSKRYWPLRSSKLEKEVPGYKMAEKKIFFKKENRRIVVRFMPKNYRQEISNFDKANYIAATFQPMKVSPKGGYQSDPYNTARTYSGDKTGQDTLRLLYSNDGKSWKRLHISSPRLNIRDPSIIKVKKYWYIVYTKGLLRTKNFKKWDKISWPHSSMFVNHFEWAPEFFKDKHNRIHVIMAGRSVKTNNFQLYISDFDQEKGKIKNNWKLLSGKDFPSNMIDGNLTYYNGHYVLFYKNEDVSKNKMTIATSDNYLGPYVSHALNIDLRKYAGAEGIEAVLNGNQTRLYFDPYKFNKNGQSIYNGVHYAEWSEKNKWSNIKEIKAPFIVRHFGILQK</sequence>
<protein>
    <submittedName>
        <fullName evidence="2">Uncharacterized protein</fullName>
    </submittedName>
</protein>
<evidence type="ECO:0000313" key="2">
    <source>
        <dbReference type="EMBL" id="KRM20147.1"/>
    </source>
</evidence>
<dbReference type="InterPro" id="IPR023296">
    <property type="entry name" value="Glyco_hydro_beta-prop_sf"/>
</dbReference>
<keyword evidence="1" id="KW-0472">Membrane</keyword>
<proteinExistence type="predicted"/>
<accession>A0ABR5PHN1</accession>
<organism evidence="2 3">
    <name type="scientific">Ligilactobacillus acidipiscis DSM 15836</name>
    <dbReference type="NCBI Taxonomy" id="1423716"/>
    <lineage>
        <taxon>Bacteria</taxon>
        <taxon>Bacillati</taxon>
        <taxon>Bacillota</taxon>
        <taxon>Bacilli</taxon>
        <taxon>Lactobacillales</taxon>
        <taxon>Lactobacillaceae</taxon>
        <taxon>Ligilactobacillus</taxon>
    </lineage>
</organism>
<gene>
    <name evidence="2" type="ORF">FC65_GL001125</name>
</gene>
<comment type="caution">
    <text evidence="2">The sequence shown here is derived from an EMBL/GenBank/DDBJ whole genome shotgun (WGS) entry which is preliminary data.</text>
</comment>
<dbReference type="SUPFAM" id="SSF75005">
    <property type="entry name" value="Arabinanase/levansucrase/invertase"/>
    <property type="match status" value="1"/>
</dbReference>
<dbReference type="RefSeq" id="WP_235803130.1">
    <property type="nucleotide sequence ID" value="NZ_AZFI01000248.1"/>
</dbReference>
<name>A0ABR5PHN1_9LACO</name>
<evidence type="ECO:0000313" key="3">
    <source>
        <dbReference type="Proteomes" id="UP000051217"/>
    </source>
</evidence>
<keyword evidence="1" id="KW-0812">Transmembrane</keyword>
<dbReference type="EMBL" id="AZFI01000248">
    <property type="protein sequence ID" value="KRM20147.1"/>
    <property type="molecule type" value="Genomic_DNA"/>
</dbReference>
<dbReference type="Proteomes" id="UP000051217">
    <property type="component" value="Unassembled WGS sequence"/>
</dbReference>
<dbReference type="Gene3D" id="2.115.10.20">
    <property type="entry name" value="Glycosyl hydrolase domain, family 43"/>
    <property type="match status" value="1"/>
</dbReference>